<evidence type="ECO:0000256" key="4">
    <source>
        <dbReference type="ARBA" id="ARBA00022777"/>
    </source>
</evidence>
<evidence type="ECO:0000313" key="13">
    <source>
        <dbReference type="Proteomes" id="UP000199288"/>
    </source>
</evidence>
<accession>A0A1H3Y1A8</accession>
<comment type="similarity">
    <text evidence="1">Belongs to the four-carbon acid sugar kinase family.</text>
</comment>
<dbReference type="InterPro" id="IPR013328">
    <property type="entry name" value="6PGD_dom2"/>
</dbReference>
<dbReference type="GO" id="GO:0005524">
    <property type="term" value="F:ATP binding"/>
    <property type="evidence" value="ECO:0007669"/>
    <property type="project" value="UniProtKB-KW"/>
</dbReference>
<dbReference type="PANTHER" id="PTHR43060">
    <property type="entry name" value="3-HYDROXYISOBUTYRATE DEHYDROGENASE-LIKE 1, MITOCHONDRIAL-RELATED"/>
    <property type="match status" value="1"/>
</dbReference>
<evidence type="ECO:0000256" key="7">
    <source>
        <dbReference type="SAM" id="MobiDB-lite"/>
    </source>
</evidence>
<evidence type="ECO:0000256" key="5">
    <source>
        <dbReference type="ARBA" id="ARBA00022840"/>
    </source>
</evidence>
<dbReference type="GO" id="GO:0051287">
    <property type="term" value="F:NAD binding"/>
    <property type="evidence" value="ECO:0007669"/>
    <property type="project" value="InterPro"/>
</dbReference>
<evidence type="ECO:0000256" key="1">
    <source>
        <dbReference type="ARBA" id="ARBA00005715"/>
    </source>
</evidence>
<dbReference type="Pfam" id="PF17042">
    <property type="entry name" value="NBD_C"/>
    <property type="match status" value="1"/>
</dbReference>
<evidence type="ECO:0000259" key="11">
    <source>
        <dbReference type="Pfam" id="PF17042"/>
    </source>
</evidence>
<keyword evidence="13" id="KW-1185">Reference proteome</keyword>
<name>A0A1H3Y1A8_9ACTO</name>
<dbReference type="Gene3D" id="1.10.1040.10">
    <property type="entry name" value="N-(1-d-carboxylethyl)-l-norvaline Dehydrogenase, domain 2"/>
    <property type="match status" value="1"/>
</dbReference>
<proteinExistence type="inferred from homology"/>
<keyword evidence="2" id="KW-0808">Transferase</keyword>
<dbReference type="GO" id="GO:0016301">
    <property type="term" value="F:kinase activity"/>
    <property type="evidence" value="ECO:0007669"/>
    <property type="project" value="UniProtKB-KW"/>
</dbReference>
<feature type="region of interest" description="Disordered" evidence="7">
    <location>
        <begin position="477"/>
        <end position="498"/>
    </location>
</feature>
<dbReference type="InterPro" id="IPR029154">
    <property type="entry name" value="HIBADH-like_NADP-bd"/>
</dbReference>
<dbReference type="AlphaFoldDB" id="A0A1H3Y1A8"/>
<keyword evidence="5" id="KW-0067">ATP-binding</keyword>
<dbReference type="SUPFAM" id="SSF48179">
    <property type="entry name" value="6-phosphogluconate dehydrogenase C-terminal domain-like"/>
    <property type="match status" value="1"/>
</dbReference>
<gene>
    <name evidence="12" type="ORF">SAMN02910418_00804</name>
</gene>
<dbReference type="InterPro" id="IPR037051">
    <property type="entry name" value="4-carb_acid_sugar_kinase_N_sf"/>
</dbReference>
<dbReference type="InterPro" id="IPR042213">
    <property type="entry name" value="NBD_C_sf"/>
</dbReference>
<protein>
    <submittedName>
        <fullName evidence="12">3-hydroxyisobutyrate dehydrogenase</fullName>
    </submittedName>
</protein>
<dbReference type="InterPro" id="IPR010737">
    <property type="entry name" value="4-carb_acid_sugar_kinase_N"/>
</dbReference>
<evidence type="ECO:0000259" key="10">
    <source>
        <dbReference type="Pfam" id="PF14833"/>
    </source>
</evidence>
<dbReference type="Gene3D" id="3.40.50.720">
    <property type="entry name" value="NAD(P)-binding Rossmann-like Domain"/>
    <property type="match status" value="2"/>
</dbReference>
<keyword evidence="3" id="KW-0547">Nucleotide-binding</keyword>
<evidence type="ECO:0000256" key="3">
    <source>
        <dbReference type="ARBA" id="ARBA00022741"/>
    </source>
</evidence>
<dbReference type="Pfam" id="PF07005">
    <property type="entry name" value="SBD_N"/>
    <property type="match status" value="1"/>
</dbReference>
<dbReference type="EMBL" id="FNQV01000004">
    <property type="protein sequence ID" value="SEA04592.1"/>
    <property type="molecule type" value="Genomic_DNA"/>
</dbReference>
<evidence type="ECO:0000256" key="2">
    <source>
        <dbReference type="ARBA" id="ARBA00022679"/>
    </source>
</evidence>
<evidence type="ECO:0000256" key="6">
    <source>
        <dbReference type="ARBA" id="ARBA00023277"/>
    </source>
</evidence>
<dbReference type="PANTHER" id="PTHR43060:SF15">
    <property type="entry name" value="3-HYDROXYISOBUTYRATE DEHYDROGENASE-LIKE 1, MITOCHONDRIAL-RELATED"/>
    <property type="match status" value="1"/>
</dbReference>
<dbReference type="Gene3D" id="3.40.980.20">
    <property type="entry name" value="Four-carbon acid sugar kinase, nucleotide binding domain"/>
    <property type="match status" value="1"/>
</dbReference>
<feature type="domain" description="Four-carbon acid sugar kinase nucleotide binding" evidence="11">
    <location>
        <begin position="301"/>
        <end position="457"/>
    </location>
</feature>
<dbReference type="Pfam" id="PF03446">
    <property type="entry name" value="NAD_binding_2"/>
    <property type="match status" value="1"/>
</dbReference>
<dbReference type="RefSeq" id="WP_176780688.1">
    <property type="nucleotide sequence ID" value="NZ_FNQV01000004.1"/>
</dbReference>
<dbReference type="GO" id="GO:0050661">
    <property type="term" value="F:NADP binding"/>
    <property type="evidence" value="ECO:0007669"/>
    <property type="project" value="InterPro"/>
</dbReference>
<evidence type="ECO:0000259" key="9">
    <source>
        <dbReference type="Pfam" id="PF07005"/>
    </source>
</evidence>
<keyword evidence="4" id="KW-0418">Kinase</keyword>
<feature type="domain" description="Four-carbon acid sugar kinase N-terminal" evidence="9">
    <location>
        <begin position="33"/>
        <end position="268"/>
    </location>
</feature>
<feature type="domain" description="6-phosphogluconate dehydrogenase NADP-binding" evidence="8">
    <location>
        <begin position="507"/>
        <end position="663"/>
    </location>
</feature>
<dbReference type="InterPro" id="IPR006115">
    <property type="entry name" value="6PGDH_NADP-bd"/>
</dbReference>
<sequence length="790" mass="82698">MPTLSELLAPYPAAPAVTARDVQHARTGRTRQLVVLDDHASGTQSIANLPVTTAWSVEDLRWALATGAPGIHVMTGTRAMSAAETEDRDFDVTRAALAAAAELGVDIDFALRSDSTLRGHYPLETDVVASCLAADAGHEIDALIICPAFPDAGRITVDSTHYVRGEGELYHPVAATEFADDPVFGFDTSSIPEWIEQRTGGRITEVVRITLAELRSGAAPELLLRASGGIPVVVDAVCEEDLRQLALALYAAEERGRRFLFRVAPQFIRAYLGQDTPPPLRASDVEALREGGKAEGAKHGLVIVGKASGLTYRQLRALRRRRGLREVEIKLPALIDQRRAMHIDEVIARAAQADEHVVLRFSREGSSGDADYSLDERIASGLLAIVRGIVAARPLRFVVSRGGAIATTVARALGVRRAWVRGPLLPGAVSLWQAESGPAEGVPFAVYAGSIGDDESLADVVDIAANVPIPPRPAPFVAPTSTPLAPGSASPGSATSDQIAASPDKHLAVIGLGATGLPIAACLAERFSVVGYDVDPARIELARPHGVTTALSGSEAVDGASLVLLNLRDAEQVTRALFDDALVEHLPAGAIVVLCSTIGVAEARELAERLAERQIHLLDAPVSGGPDRARRGELLIAVGAEAATLAAAHEVLDALAARIVHVGTAPGDGQAMKIVNQLLAGVQVLATAESLSLASALGLEREAVVDFLALADTASFVTTERAERMAGGARVHNPLAVMTKDLGIVAATAYHAGVGAPLAGLAEQMFLLASRAGLGEADDSAIINLLEPEL</sequence>
<keyword evidence="6" id="KW-0119">Carbohydrate metabolism</keyword>
<feature type="compositionally biased region" description="Low complexity" evidence="7">
    <location>
        <begin position="477"/>
        <end position="496"/>
    </location>
</feature>
<dbReference type="Pfam" id="PF14833">
    <property type="entry name" value="NAD_binding_11"/>
    <property type="match status" value="1"/>
</dbReference>
<organism evidence="12 13">
    <name type="scientific">Bowdeniella nasicola</name>
    <dbReference type="NCBI Taxonomy" id="208480"/>
    <lineage>
        <taxon>Bacteria</taxon>
        <taxon>Bacillati</taxon>
        <taxon>Actinomycetota</taxon>
        <taxon>Actinomycetes</taxon>
        <taxon>Actinomycetales</taxon>
        <taxon>Actinomycetaceae</taxon>
        <taxon>Bowdeniella</taxon>
    </lineage>
</organism>
<feature type="domain" description="3-hydroxyisobutyrate dehydrogenase-like NAD-binding" evidence="10">
    <location>
        <begin position="667"/>
        <end position="786"/>
    </location>
</feature>
<dbReference type="SUPFAM" id="SSF142764">
    <property type="entry name" value="YgbK-like"/>
    <property type="match status" value="1"/>
</dbReference>
<dbReference type="Proteomes" id="UP000199288">
    <property type="component" value="Unassembled WGS sequence"/>
</dbReference>
<dbReference type="InterPro" id="IPR008927">
    <property type="entry name" value="6-PGluconate_DH-like_C_sf"/>
</dbReference>
<reference evidence="13" key="1">
    <citation type="submission" date="2016-10" db="EMBL/GenBank/DDBJ databases">
        <authorList>
            <person name="Varghese N."/>
            <person name="Submissions S."/>
        </authorList>
    </citation>
    <scope>NUCLEOTIDE SEQUENCE [LARGE SCALE GENOMIC DNA]</scope>
    <source>
        <strain evidence="13">KPR-1</strain>
    </source>
</reference>
<dbReference type="InterPro" id="IPR031475">
    <property type="entry name" value="NBD_C"/>
</dbReference>
<evidence type="ECO:0000259" key="8">
    <source>
        <dbReference type="Pfam" id="PF03446"/>
    </source>
</evidence>
<dbReference type="SUPFAM" id="SSF51735">
    <property type="entry name" value="NAD(P)-binding Rossmann-fold domains"/>
    <property type="match status" value="1"/>
</dbReference>
<dbReference type="Gene3D" id="3.40.50.10840">
    <property type="entry name" value="Putative sugar-binding, N-terminal domain"/>
    <property type="match status" value="1"/>
</dbReference>
<dbReference type="InterPro" id="IPR036291">
    <property type="entry name" value="NAD(P)-bd_dom_sf"/>
</dbReference>
<evidence type="ECO:0000313" key="12">
    <source>
        <dbReference type="EMBL" id="SEA04592.1"/>
    </source>
</evidence>